<evidence type="ECO:0000313" key="3">
    <source>
        <dbReference type="Proteomes" id="UP001177023"/>
    </source>
</evidence>
<dbReference type="SUPFAM" id="SSF53649">
    <property type="entry name" value="Alkaline phosphatase-like"/>
    <property type="match status" value="1"/>
</dbReference>
<keyword evidence="1" id="KW-0472">Membrane</keyword>
<dbReference type="GO" id="GO:0005615">
    <property type="term" value="C:extracellular space"/>
    <property type="evidence" value="ECO:0007669"/>
    <property type="project" value="TreeGrafter"/>
</dbReference>
<dbReference type="Gene3D" id="3.40.720.10">
    <property type="entry name" value="Alkaline Phosphatase, subunit A"/>
    <property type="match status" value="1"/>
</dbReference>
<evidence type="ECO:0000256" key="1">
    <source>
        <dbReference type="SAM" id="Phobius"/>
    </source>
</evidence>
<keyword evidence="3" id="KW-1185">Reference proteome</keyword>
<sequence>MIRSGRRKCVQIIGISSVICAFFFLITVIWEQSDEIRANQPLETYVSPGKATFQVVVTGADGDRDSRTKEYKAPAGQASIASDKKVCNVPKLDINGAEVRHFFHPSGSLRCTGKPKNWAFINKAGRFSLVSSRAGAECKIQPFYRVNDDKLRYDEWRDIRSGDTLPTDFVKAKCTLGNDAWEGLLMSVVRNEEAVQRAKERSQPDDWSGLDVYFVSLDSVSQMTFRRKLPKTVAYFEKILGGVVLDAYNIVGDGTPQAFIPILTAQTEEELPLTRQGFLKTFQRYLGNVSATRPKDAANIGTFTYRLKGFKDQPTDHLTRTYFQEHEKFYGVTTCAGSSPIATSWYRYSEEFMKTYKDLPRFSLMHLSMYSHDDINQVGTLDTLIEGHLKEMHENGLFDRALIIMMADHGHRFAELRGTHQGQLEERLPFFSFAMPKSYREGKMKKAWENLVNNKDILSTPFDIHATLMDVLHMPSESELTTVQDASQRSLSLFRPLPIGRSCAQAGVDNHWCTCLNWEDATTTTKDKELTQQMAVAVVDVINAQTEPERKLCAPLRLKNLMYARRMVPNEAMLKYKAVKDADGFVPDLSGTTKADLLFYQLKLRTTPGDAEYEVTLRHEVSSDKLFVDLQSISHPNAFGDRPHCIIDKNYFLATYCVCYDRV</sequence>
<name>A0AA36D422_9BILA</name>
<dbReference type="Proteomes" id="UP001177023">
    <property type="component" value="Unassembled WGS sequence"/>
</dbReference>
<organism evidence="2 3">
    <name type="scientific">Mesorhabditis spiculigera</name>
    <dbReference type="NCBI Taxonomy" id="96644"/>
    <lineage>
        <taxon>Eukaryota</taxon>
        <taxon>Metazoa</taxon>
        <taxon>Ecdysozoa</taxon>
        <taxon>Nematoda</taxon>
        <taxon>Chromadorea</taxon>
        <taxon>Rhabditida</taxon>
        <taxon>Rhabditina</taxon>
        <taxon>Rhabditomorpha</taxon>
        <taxon>Rhabditoidea</taxon>
        <taxon>Rhabditidae</taxon>
        <taxon>Mesorhabditinae</taxon>
        <taxon>Mesorhabditis</taxon>
    </lineage>
</organism>
<dbReference type="PANTHER" id="PTHR10974">
    <property type="entry name" value="FI08016P-RELATED"/>
    <property type="match status" value="1"/>
</dbReference>
<dbReference type="Pfam" id="PF02995">
    <property type="entry name" value="DUF229"/>
    <property type="match status" value="1"/>
</dbReference>
<protein>
    <submittedName>
        <fullName evidence="2">Uncharacterized protein</fullName>
    </submittedName>
</protein>
<dbReference type="EMBL" id="CATQJA010002657">
    <property type="protein sequence ID" value="CAJ0579700.1"/>
    <property type="molecule type" value="Genomic_DNA"/>
</dbReference>
<evidence type="ECO:0000313" key="2">
    <source>
        <dbReference type="EMBL" id="CAJ0579700.1"/>
    </source>
</evidence>
<reference evidence="2" key="1">
    <citation type="submission" date="2023-06" db="EMBL/GenBank/DDBJ databases">
        <authorList>
            <person name="Delattre M."/>
        </authorList>
    </citation>
    <scope>NUCLEOTIDE SEQUENCE</scope>
    <source>
        <strain evidence="2">AF72</strain>
    </source>
</reference>
<comment type="caution">
    <text evidence="2">The sequence shown here is derived from an EMBL/GenBank/DDBJ whole genome shotgun (WGS) entry which is preliminary data.</text>
</comment>
<dbReference type="FunFam" id="3.40.720.10:FF:000017">
    <property type="entry name" value="Predicted protein"/>
    <property type="match status" value="1"/>
</dbReference>
<feature type="transmembrane region" description="Helical" evidence="1">
    <location>
        <begin position="12"/>
        <end position="30"/>
    </location>
</feature>
<dbReference type="InterPro" id="IPR004245">
    <property type="entry name" value="DUF229"/>
</dbReference>
<accession>A0AA36D422</accession>
<dbReference type="InterPro" id="IPR017850">
    <property type="entry name" value="Alkaline_phosphatase_core_sf"/>
</dbReference>
<dbReference type="PANTHER" id="PTHR10974:SF1">
    <property type="entry name" value="FI08016P-RELATED"/>
    <property type="match status" value="1"/>
</dbReference>
<feature type="non-terminal residue" evidence="2">
    <location>
        <position position="663"/>
    </location>
</feature>
<gene>
    <name evidence="2" type="ORF">MSPICULIGERA_LOCUS17908</name>
</gene>
<dbReference type="AlphaFoldDB" id="A0AA36D422"/>
<keyword evidence="1" id="KW-1133">Transmembrane helix</keyword>
<dbReference type="CDD" id="cd16021">
    <property type="entry name" value="ALP_like"/>
    <property type="match status" value="1"/>
</dbReference>
<proteinExistence type="predicted"/>
<keyword evidence="1" id="KW-0812">Transmembrane</keyword>